<feature type="compositionally biased region" description="Basic and acidic residues" evidence="1">
    <location>
        <begin position="1"/>
        <end position="17"/>
    </location>
</feature>
<evidence type="ECO:0000313" key="2">
    <source>
        <dbReference type="EMBL" id="GAA2118109.1"/>
    </source>
</evidence>
<evidence type="ECO:0000256" key="1">
    <source>
        <dbReference type="SAM" id="MobiDB-lite"/>
    </source>
</evidence>
<accession>A0ABN2XZN0</accession>
<name>A0ABN2XZN0_9ACTN</name>
<sequence length="106" mass="10898">MREHDEIDGGPDGEPKQRAQHVRVPRALLAASASVQAAAKRPVSNGVVSAARRSRSGSAWSAGEQGADDGSNATASPHQEDPGPGPQGDDLCLPADPGLRRNAITL</sequence>
<protein>
    <submittedName>
        <fullName evidence="2">Uncharacterized protein</fullName>
    </submittedName>
</protein>
<organism evidence="2 3">
    <name type="scientific">Actinomadura napierensis</name>
    <dbReference type="NCBI Taxonomy" id="267854"/>
    <lineage>
        <taxon>Bacteria</taxon>
        <taxon>Bacillati</taxon>
        <taxon>Actinomycetota</taxon>
        <taxon>Actinomycetes</taxon>
        <taxon>Streptosporangiales</taxon>
        <taxon>Thermomonosporaceae</taxon>
        <taxon>Actinomadura</taxon>
    </lineage>
</organism>
<reference evidence="2 3" key="1">
    <citation type="journal article" date="2019" name="Int. J. Syst. Evol. Microbiol.">
        <title>The Global Catalogue of Microorganisms (GCM) 10K type strain sequencing project: providing services to taxonomists for standard genome sequencing and annotation.</title>
        <authorList>
            <consortium name="The Broad Institute Genomics Platform"/>
            <consortium name="The Broad Institute Genome Sequencing Center for Infectious Disease"/>
            <person name="Wu L."/>
            <person name="Ma J."/>
        </authorList>
    </citation>
    <scope>NUCLEOTIDE SEQUENCE [LARGE SCALE GENOMIC DNA]</scope>
    <source>
        <strain evidence="2 3">JCM 13850</strain>
    </source>
</reference>
<dbReference type="EMBL" id="BAAAMR010000001">
    <property type="protein sequence ID" value="GAA2118109.1"/>
    <property type="molecule type" value="Genomic_DNA"/>
</dbReference>
<gene>
    <name evidence="2" type="ORF">GCM10009727_00870</name>
</gene>
<comment type="caution">
    <text evidence="2">The sequence shown here is derived from an EMBL/GenBank/DDBJ whole genome shotgun (WGS) entry which is preliminary data.</text>
</comment>
<feature type="region of interest" description="Disordered" evidence="1">
    <location>
        <begin position="1"/>
        <end position="106"/>
    </location>
</feature>
<keyword evidence="3" id="KW-1185">Reference proteome</keyword>
<evidence type="ECO:0000313" key="3">
    <source>
        <dbReference type="Proteomes" id="UP001501020"/>
    </source>
</evidence>
<feature type="compositionally biased region" description="Low complexity" evidence="1">
    <location>
        <begin position="27"/>
        <end position="63"/>
    </location>
</feature>
<dbReference type="Proteomes" id="UP001501020">
    <property type="component" value="Unassembled WGS sequence"/>
</dbReference>
<proteinExistence type="predicted"/>